<proteinExistence type="inferred from homology"/>
<organism evidence="6 7">
    <name type="scientific">Treponema saccharophilum DSM 2985</name>
    <dbReference type="NCBI Taxonomy" id="907348"/>
    <lineage>
        <taxon>Bacteria</taxon>
        <taxon>Pseudomonadati</taxon>
        <taxon>Spirochaetota</taxon>
        <taxon>Spirochaetia</taxon>
        <taxon>Spirochaetales</taxon>
        <taxon>Treponemataceae</taxon>
        <taxon>Treponema</taxon>
    </lineage>
</organism>
<reference evidence="6 7" key="1">
    <citation type="submission" date="2011-09" db="EMBL/GenBank/DDBJ databases">
        <title>The draft genome of Treponema saccharophilum DSM 2985.</title>
        <authorList>
            <consortium name="US DOE Joint Genome Institute (JGI-PGF)"/>
            <person name="Lucas S."/>
            <person name="Copeland A."/>
            <person name="Lapidus A."/>
            <person name="Glavina del Rio T."/>
            <person name="Dalin E."/>
            <person name="Tice H."/>
            <person name="Bruce D."/>
            <person name="Goodwin L."/>
            <person name="Pitluck S."/>
            <person name="Peters L."/>
            <person name="Kyrpides N."/>
            <person name="Mavromatis K."/>
            <person name="Ivanova N."/>
            <person name="Markowitz V."/>
            <person name="Cheng J.-F."/>
            <person name="Hugenholtz P."/>
            <person name="Woyke T."/>
            <person name="Wu D."/>
            <person name="Gronow S."/>
            <person name="Wellnitz S."/>
            <person name="Brambilla E."/>
            <person name="Klenk H.-P."/>
            <person name="Eisen J.A."/>
        </authorList>
    </citation>
    <scope>NUCLEOTIDE SEQUENCE [LARGE SCALE GENOMIC DNA]</scope>
    <source>
        <strain evidence="6 7">DSM 2985</strain>
    </source>
</reference>
<dbReference type="InterPro" id="IPR030378">
    <property type="entry name" value="G_CP_dom"/>
</dbReference>
<dbReference type="GO" id="GO:0005525">
    <property type="term" value="F:GTP binding"/>
    <property type="evidence" value="ECO:0007669"/>
    <property type="project" value="UniProtKB-UniRule"/>
</dbReference>
<dbReference type="GO" id="GO:0042274">
    <property type="term" value="P:ribosomal small subunit biogenesis"/>
    <property type="evidence" value="ECO:0007669"/>
    <property type="project" value="UniProtKB-UniRule"/>
</dbReference>
<dbReference type="AlphaFoldDB" id="H7EI53"/>
<dbReference type="PATRIC" id="fig|907348.3.peg.487"/>
<dbReference type="NCBIfam" id="TIGR00157">
    <property type="entry name" value="ribosome small subunit-dependent GTPase A"/>
    <property type="match status" value="1"/>
</dbReference>
<comment type="subunit">
    <text evidence="3">Monomer. Associates with 30S ribosomal subunit, binds 16S rRNA.</text>
</comment>
<dbReference type="CDD" id="cd01854">
    <property type="entry name" value="YjeQ_EngC"/>
    <property type="match status" value="1"/>
</dbReference>
<keyword evidence="7" id="KW-1185">Reference proteome</keyword>
<sequence length="327" mass="36418">MIQLQGTVLNGSNNTFEIECDDGDGNPLIRPCSFKSKRLKLDTKYYNPLAPGDRVEIEIEDSESRKGLITALVPRRNEFVRWNVKGRAPQLLAANLDYVILVTTPEEPPFRPKFIDRELAQAEHQNLTPIILVNKYDLPESQNPEFQRRLQIWEDIGYKVLRVSAKSGEGIPELAELVTGKLSALVGQSGIGKSSLVNVLDSTCVLKTGSLSQKYGKGTHTTTKGSLMHIHLNESLVNGLPNVYASIIDTPGVRRFCLDSIAAADLALYFREFRNFLGKCRFGMSCSHENEPGCAIQDAVESGTISGERFESWRTIKEEIETGSWDD</sequence>
<protein>
    <recommendedName>
        <fullName evidence="3">Small ribosomal subunit biogenesis GTPase RsgA</fullName>
        <ecNumber evidence="3">3.6.1.-</ecNumber>
    </recommendedName>
</protein>
<keyword evidence="3" id="KW-0690">Ribosome biogenesis</keyword>
<dbReference type="RefSeq" id="WP_002702510.1">
    <property type="nucleotide sequence ID" value="NZ_AGRW01000034.1"/>
</dbReference>
<keyword evidence="3" id="KW-0378">Hydrolase</keyword>
<comment type="subcellular location">
    <subcellularLocation>
        <location evidence="3">Cytoplasm</location>
    </subcellularLocation>
</comment>
<dbReference type="Gene3D" id="1.10.40.50">
    <property type="entry name" value="Probable gtpase engc, domain 3"/>
    <property type="match status" value="1"/>
</dbReference>
<evidence type="ECO:0000259" key="5">
    <source>
        <dbReference type="PROSITE" id="PS51721"/>
    </source>
</evidence>
<evidence type="ECO:0000259" key="4">
    <source>
        <dbReference type="PROSITE" id="PS50936"/>
    </source>
</evidence>
<evidence type="ECO:0000313" key="6">
    <source>
        <dbReference type="EMBL" id="EIC02732.1"/>
    </source>
</evidence>
<dbReference type="EMBL" id="AGRW01000034">
    <property type="protein sequence ID" value="EIC02732.1"/>
    <property type="molecule type" value="Genomic_DNA"/>
</dbReference>
<comment type="function">
    <text evidence="3">One of several proteins that assist in the late maturation steps of the functional core of the 30S ribosomal subunit. Helps release RbfA from mature subunits. May play a role in the assembly of ribosomal proteins into the subunit. Circularly permuted GTPase that catalyzes slow GTP hydrolysis, GTPase activity is stimulated by the 30S ribosomal subunit.</text>
</comment>
<dbReference type="eggNOG" id="COG1162">
    <property type="taxonomic scope" value="Bacteria"/>
</dbReference>
<keyword evidence="2 3" id="KW-0342">GTP-binding</keyword>
<accession>H7EI53</accession>
<dbReference type="PROSITE" id="PS51721">
    <property type="entry name" value="G_CP"/>
    <property type="match status" value="1"/>
</dbReference>
<dbReference type="EC" id="3.6.1.-" evidence="3"/>
<dbReference type="GO" id="GO:0046872">
    <property type="term" value="F:metal ion binding"/>
    <property type="evidence" value="ECO:0007669"/>
    <property type="project" value="UniProtKB-KW"/>
</dbReference>
<feature type="binding site" evidence="3">
    <location>
        <position position="286"/>
    </location>
    <ligand>
        <name>Zn(2+)</name>
        <dbReference type="ChEBI" id="CHEBI:29105"/>
    </ligand>
</feature>
<evidence type="ECO:0000256" key="1">
    <source>
        <dbReference type="ARBA" id="ARBA00022741"/>
    </source>
</evidence>
<dbReference type="Gene3D" id="3.40.50.300">
    <property type="entry name" value="P-loop containing nucleotide triphosphate hydrolases"/>
    <property type="match status" value="1"/>
</dbReference>
<keyword evidence="3" id="KW-0862">Zinc</keyword>
<dbReference type="STRING" id="907348.TresaDRAFT_2227"/>
<feature type="binding site" evidence="3">
    <location>
        <position position="280"/>
    </location>
    <ligand>
        <name>Zn(2+)</name>
        <dbReference type="ChEBI" id="CHEBI:29105"/>
    </ligand>
</feature>
<gene>
    <name evidence="3" type="primary">rsgA</name>
    <name evidence="6" type="ORF">TresaDRAFT_2227</name>
</gene>
<dbReference type="OrthoDB" id="9809485at2"/>
<dbReference type="InterPro" id="IPR004881">
    <property type="entry name" value="Ribosome_biogen_GTPase_RsgA"/>
</dbReference>
<comment type="caution">
    <text evidence="6">The sequence shown here is derived from an EMBL/GenBank/DDBJ whole genome shotgun (WGS) entry which is preliminary data.</text>
</comment>
<dbReference type="Proteomes" id="UP000003571">
    <property type="component" value="Unassembled WGS sequence"/>
</dbReference>
<feature type="domain" description="CP-type G" evidence="5">
    <location>
        <begin position="82"/>
        <end position="256"/>
    </location>
</feature>
<dbReference type="GO" id="GO:0003924">
    <property type="term" value="F:GTPase activity"/>
    <property type="evidence" value="ECO:0007669"/>
    <property type="project" value="UniProtKB-UniRule"/>
</dbReference>
<dbReference type="GO" id="GO:0005737">
    <property type="term" value="C:cytoplasm"/>
    <property type="evidence" value="ECO:0007669"/>
    <property type="project" value="UniProtKB-SubCell"/>
</dbReference>
<dbReference type="Pfam" id="PF03193">
    <property type="entry name" value="RsgA_GTPase"/>
    <property type="match status" value="1"/>
</dbReference>
<feature type="binding site" evidence="3">
    <location>
        <position position="288"/>
    </location>
    <ligand>
        <name>Zn(2+)</name>
        <dbReference type="ChEBI" id="CHEBI:29105"/>
    </ligand>
</feature>
<keyword evidence="3" id="KW-0699">rRNA-binding</keyword>
<dbReference type="InterPro" id="IPR010914">
    <property type="entry name" value="RsgA_GTPase_dom"/>
</dbReference>
<evidence type="ECO:0000256" key="3">
    <source>
        <dbReference type="HAMAP-Rule" id="MF_01820"/>
    </source>
</evidence>
<dbReference type="PROSITE" id="PS50936">
    <property type="entry name" value="ENGC_GTPASE"/>
    <property type="match status" value="1"/>
</dbReference>
<comment type="cofactor">
    <cofactor evidence="3">
        <name>Zn(2+)</name>
        <dbReference type="ChEBI" id="CHEBI:29105"/>
    </cofactor>
    <text evidence="3">Binds 1 zinc ion per subunit.</text>
</comment>
<dbReference type="SUPFAM" id="SSF52540">
    <property type="entry name" value="P-loop containing nucleoside triphosphate hydrolases"/>
    <property type="match status" value="1"/>
</dbReference>
<dbReference type="PANTHER" id="PTHR32120">
    <property type="entry name" value="SMALL RIBOSOMAL SUBUNIT BIOGENESIS GTPASE RSGA"/>
    <property type="match status" value="1"/>
</dbReference>
<keyword evidence="3" id="KW-0479">Metal-binding</keyword>
<dbReference type="GO" id="GO:0019843">
    <property type="term" value="F:rRNA binding"/>
    <property type="evidence" value="ECO:0007669"/>
    <property type="project" value="UniProtKB-KW"/>
</dbReference>
<name>H7EI53_9SPIR</name>
<feature type="domain" description="EngC GTPase" evidence="4">
    <location>
        <begin position="94"/>
        <end position="254"/>
    </location>
</feature>
<feature type="binding site" evidence="3">
    <location>
        <begin position="134"/>
        <end position="137"/>
    </location>
    <ligand>
        <name>GTP</name>
        <dbReference type="ChEBI" id="CHEBI:37565"/>
    </ligand>
</feature>
<comment type="similarity">
    <text evidence="3">Belongs to the TRAFAC class YlqF/YawG GTPase family. RsgA subfamily.</text>
</comment>
<evidence type="ECO:0000313" key="7">
    <source>
        <dbReference type="Proteomes" id="UP000003571"/>
    </source>
</evidence>
<dbReference type="PANTHER" id="PTHR32120:SF11">
    <property type="entry name" value="SMALL RIBOSOMAL SUBUNIT BIOGENESIS GTPASE RSGA 1, MITOCHONDRIAL-RELATED"/>
    <property type="match status" value="1"/>
</dbReference>
<keyword evidence="3" id="KW-0963">Cytoplasm</keyword>
<dbReference type="HAMAP" id="MF_01820">
    <property type="entry name" value="GTPase_RsgA"/>
    <property type="match status" value="1"/>
</dbReference>
<dbReference type="InterPro" id="IPR027417">
    <property type="entry name" value="P-loop_NTPase"/>
</dbReference>
<evidence type="ECO:0000256" key="2">
    <source>
        <dbReference type="ARBA" id="ARBA00023134"/>
    </source>
</evidence>
<keyword evidence="3" id="KW-0694">RNA-binding</keyword>
<keyword evidence="1 3" id="KW-0547">Nucleotide-binding</keyword>
<feature type="binding site" evidence="3">
    <location>
        <begin position="187"/>
        <end position="195"/>
    </location>
    <ligand>
        <name>GTP</name>
        <dbReference type="ChEBI" id="CHEBI:37565"/>
    </ligand>
</feature>
<feature type="binding site" evidence="3">
    <location>
        <position position="294"/>
    </location>
    <ligand>
        <name>Zn(2+)</name>
        <dbReference type="ChEBI" id="CHEBI:29105"/>
    </ligand>
</feature>